<evidence type="ECO:0000313" key="2">
    <source>
        <dbReference type="EMBL" id="RVU28985.1"/>
    </source>
</evidence>
<dbReference type="RefSeq" id="WP_127826571.1">
    <property type="nucleotide sequence ID" value="NZ_RZYA01000001.1"/>
</dbReference>
<evidence type="ECO:0000256" key="1">
    <source>
        <dbReference type="SAM" id="MobiDB-lite"/>
    </source>
</evidence>
<organism evidence="2 3">
    <name type="scientific">Streptomyces antnestii</name>
    <dbReference type="NCBI Taxonomy" id="2494256"/>
    <lineage>
        <taxon>Bacteria</taxon>
        <taxon>Bacillati</taxon>
        <taxon>Actinomycetota</taxon>
        <taxon>Actinomycetes</taxon>
        <taxon>Kitasatosporales</taxon>
        <taxon>Streptomycetaceae</taxon>
        <taxon>Streptomyces</taxon>
    </lineage>
</organism>
<protein>
    <submittedName>
        <fullName evidence="2">VWA domain-containing protein</fullName>
    </submittedName>
</protein>
<evidence type="ECO:0000313" key="3">
    <source>
        <dbReference type="Proteomes" id="UP000283128"/>
    </source>
</evidence>
<dbReference type="AlphaFoldDB" id="A0A437Q3D6"/>
<accession>A0A437Q3D6</accession>
<feature type="region of interest" description="Disordered" evidence="1">
    <location>
        <begin position="304"/>
        <end position="376"/>
    </location>
</feature>
<dbReference type="EMBL" id="RZYA01000001">
    <property type="protein sequence ID" value="RVU28985.1"/>
    <property type="molecule type" value="Genomic_DNA"/>
</dbReference>
<dbReference type="SUPFAM" id="SSF53300">
    <property type="entry name" value="vWA-like"/>
    <property type="match status" value="1"/>
</dbReference>
<dbReference type="Gene3D" id="3.40.50.410">
    <property type="entry name" value="von Willebrand factor, type A domain"/>
    <property type="match status" value="1"/>
</dbReference>
<sequence>MTTLVPAHVHHHPPAVTETEEALARWEDDGGPLYDPVPRPDAAEWLRISAELTERLPELAGREDILVTCAPGTLSGAPAAYFPATANLEIDEALFTPHRPRTLHPQRAGDEDRYPVAWGAMIHEAAHAAHSRWLTPTVPRGTAQRAAAEMLEESRAEAAHLARRPDDRRFLRATVHTVLMADMMANAPADRWQAAFAAGLLLARRDAGILDPDESEPVETAVTAILGPDLLAQLAAIWKAAHATADDDTEAMLAHGQAWCQALGQQPQAPEPPLIPGGSGPDGGDGALTEAVGQTVRAVRRNEQAQAAARQHADAARHNRARTKAEHAEQQRQATQIAGQVFAPGARPVLPGRRPDKRRKLRTPVTGTRTPTGAERAAAGRLARALRTAAYRERTAIITASAAPPGRLNMRQALARDAQQAAGAVPSATPWIHTQRKHTPTPPLRVAIAVDVSGSMGAAAGPIASAAWILARATALTDPDSRSATVAYDRALTAITAPGRTPARVTEFEATGGAHRLAEAIDALTAGLGLDHPGAGRLLVIASDGHYNPDEAASAAARITALRTARCAVLWLAFAPGARPLEGATFLELTDPAQAAAAISTAASTALTTANRA</sequence>
<name>A0A437Q3D6_9ACTN</name>
<keyword evidence="3" id="KW-1185">Reference proteome</keyword>
<proteinExistence type="predicted"/>
<feature type="compositionally biased region" description="Low complexity" evidence="1">
    <location>
        <begin position="363"/>
        <end position="376"/>
    </location>
</feature>
<reference evidence="2 3" key="1">
    <citation type="submission" date="2019-01" db="EMBL/GenBank/DDBJ databases">
        <title>Genome sequences of Streptomyces and Rhizobium isolates collected from root and soil.</title>
        <authorList>
            <person name="Chhettri S."/>
            <person name="Sevigny J.L."/>
            <person name="Sen A."/>
            <person name="Ennis N."/>
            <person name="Tisa L."/>
        </authorList>
    </citation>
    <scope>NUCLEOTIDE SEQUENCE [LARGE SCALE GENOMIC DNA]</scope>
    <source>
        <strain evidence="2 3">San01</strain>
    </source>
</reference>
<dbReference type="Proteomes" id="UP000283128">
    <property type="component" value="Unassembled WGS sequence"/>
</dbReference>
<feature type="compositionally biased region" description="Basic and acidic residues" evidence="1">
    <location>
        <begin position="311"/>
        <end position="330"/>
    </location>
</feature>
<gene>
    <name evidence="2" type="ORF">EOT10_03840</name>
</gene>
<dbReference type="OrthoDB" id="4025922at2"/>
<comment type="caution">
    <text evidence="2">The sequence shown here is derived from an EMBL/GenBank/DDBJ whole genome shotgun (WGS) entry which is preliminary data.</text>
</comment>
<dbReference type="InterPro" id="IPR036465">
    <property type="entry name" value="vWFA_dom_sf"/>
</dbReference>